<dbReference type="EMBL" id="MN740275">
    <property type="protein sequence ID" value="QHT97355.1"/>
    <property type="molecule type" value="Genomic_DNA"/>
</dbReference>
<proteinExistence type="predicted"/>
<keyword evidence="1" id="KW-0812">Transmembrane</keyword>
<reference evidence="2" key="1">
    <citation type="journal article" date="2020" name="Nature">
        <title>Giant virus diversity and host interactions through global metagenomics.</title>
        <authorList>
            <person name="Schulz F."/>
            <person name="Roux S."/>
            <person name="Paez-Espino D."/>
            <person name="Jungbluth S."/>
            <person name="Walsh D.A."/>
            <person name="Denef V.J."/>
            <person name="McMahon K.D."/>
            <person name="Konstantinidis K.T."/>
            <person name="Eloe-Fadrosh E.A."/>
            <person name="Kyrpides N.C."/>
            <person name="Woyke T."/>
        </authorList>
    </citation>
    <scope>NUCLEOTIDE SEQUENCE</scope>
    <source>
        <strain evidence="2">GVMAG-M-3300025138-11</strain>
    </source>
</reference>
<accession>A0A6C0IY46</accession>
<feature type="transmembrane region" description="Helical" evidence="1">
    <location>
        <begin position="191"/>
        <end position="214"/>
    </location>
</feature>
<evidence type="ECO:0000256" key="1">
    <source>
        <dbReference type="SAM" id="Phobius"/>
    </source>
</evidence>
<protein>
    <submittedName>
        <fullName evidence="2">Uncharacterized protein</fullName>
    </submittedName>
</protein>
<keyword evidence="1" id="KW-0472">Membrane</keyword>
<feature type="transmembrane region" description="Helical" evidence="1">
    <location>
        <begin position="295"/>
        <end position="318"/>
    </location>
</feature>
<organism evidence="2">
    <name type="scientific">viral metagenome</name>
    <dbReference type="NCBI Taxonomy" id="1070528"/>
    <lineage>
        <taxon>unclassified sequences</taxon>
        <taxon>metagenomes</taxon>
        <taxon>organismal metagenomes</taxon>
    </lineage>
</organism>
<keyword evidence="1" id="KW-1133">Transmembrane helix</keyword>
<name>A0A6C0IY46_9ZZZZ</name>
<sequence length="474" mass="56049">MSYKLGLRCYLIEAAEKFLLLLSKPISTIEKSVDSNYNLHSKWTYYFIELYNNRLEFLLMGETRVNGRITETSKIFTNSYKNNYDNMRTGFTQIQDEKIWEELENMNDNHIVLSLDQKKNYNNKRLSQDERVYSSVKKCTDNEFRNKMVLENTMLRLVVFMYQYINKFEEDSININLWNYSLRSMTFSYRCFFVGICTLLCQYIMTIALLYNVIDDYSLSKDPVIILITIVSTIISTLYSYNTVTSYIYASPMYKFLIKMYDDYPDLVLKHEEKNNIFYKEKTISMKRWHIVYNWWADFFSNFILPICIPFLNLFIIANSESAVDAILNSVAVFFIIQIDEDLLSITSYENEKNTINFIRWITAVIYCQHIPIFKDVFKLECDSWCNNAFRLSKKYKKKQQNKVFPILINTSHKLSKLPTINDTESNSSINSNTSDFSNDTFKSNDSSLKSSEIDENLFEYQPGFNKSPLPDIN</sequence>
<feature type="transmembrane region" description="Helical" evidence="1">
    <location>
        <begin position="226"/>
        <end position="250"/>
    </location>
</feature>
<evidence type="ECO:0000313" key="2">
    <source>
        <dbReference type="EMBL" id="QHT97355.1"/>
    </source>
</evidence>
<dbReference type="AlphaFoldDB" id="A0A6C0IY46"/>